<dbReference type="SUPFAM" id="SSF52540">
    <property type="entry name" value="P-loop containing nucleoside triphosphate hydrolases"/>
    <property type="match status" value="1"/>
</dbReference>
<evidence type="ECO:0008006" key="3">
    <source>
        <dbReference type="Google" id="ProtNLM"/>
    </source>
</evidence>
<dbReference type="EMBL" id="JAWSTH010000111">
    <property type="protein sequence ID" value="MDW5597961.1"/>
    <property type="molecule type" value="Genomic_DNA"/>
</dbReference>
<dbReference type="RefSeq" id="WP_318600431.1">
    <property type="nucleotide sequence ID" value="NZ_JAWSTH010000111.1"/>
</dbReference>
<dbReference type="PANTHER" id="PTHR11669:SF8">
    <property type="entry name" value="DNA POLYMERASE III SUBUNIT DELTA"/>
    <property type="match status" value="1"/>
</dbReference>
<evidence type="ECO:0000313" key="2">
    <source>
        <dbReference type="Proteomes" id="UP001284601"/>
    </source>
</evidence>
<reference evidence="2" key="1">
    <citation type="submission" date="2023-07" db="EMBL/GenBank/DDBJ databases">
        <title>Conexibacter stalactiti sp. nov., isolated from stalactites in a lava cave and emended description of the genus Conexibacter.</title>
        <authorList>
            <person name="Lee S.D."/>
        </authorList>
    </citation>
    <scope>NUCLEOTIDE SEQUENCE [LARGE SCALE GENOMIC DNA]</scope>
    <source>
        <strain evidence="2">KCTC 39840</strain>
    </source>
</reference>
<name>A0ABU4HXB1_9ACTN</name>
<sequence length="371" mass="40823">MATLAGTEHHPNARATLGAALAPGGRPSHAYLFHGPAGSGKRTAARAFAAALLADGAPDPDGVRRRVEHGTHPDLTWVAPSGAHEMLVGDIEEAVVAAAAMTPFESARRVFVIERADTLIEQAANKMLKTLEEPASFVHIVLLSDRLAEVLPTIRSRCQLVRFDALTTTQLEERVGRHGVPPELARACARLALGDGERALELALGDGPALRAGGERFARAAIHGKVAATRPWTELLKVKRARGEEAVARLEAQLADELEVVSRRDRRKLENAYSERIRRTRRRVETGALDLGLQLSSLWFRDVACLLWETPELIHHTDRVDELTRDAEGRRATQLREAVELVEETRRRLRSNVTEELALEALAYRLEALLD</sequence>
<evidence type="ECO:0000313" key="1">
    <source>
        <dbReference type="EMBL" id="MDW5597961.1"/>
    </source>
</evidence>
<dbReference type="PANTHER" id="PTHR11669">
    <property type="entry name" value="REPLICATION FACTOR C / DNA POLYMERASE III GAMMA-TAU SUBUNIT"/>
    <property type="match status" value="1"/>
</dbReference>
<proteinExistence type="predicted"/>
<keyword evidence="2" id="KW-1185">Reference proteome</keyword>
<dbReference type="InterPro" id="IPR050238">
    <property type="entry name" value="DNA_Rep/Repair_Clamp_Loader"/>
</dbReference>
<dbReference type="Gene3D" id="3.40.50.300">
    <property type="entry name" value="P-loop containing nucleotide triphosphate hydrolases"/>
    <property type="match status" value="1"/>
</dbReference>
<dbReference type="Pfam" id="PF13177">
    <property type="entry name" value="DNA_pol3_delta2"/>
    <property type="match status" value="1"/>
</dbReference>
<protein>
    <recommendedName>
        <fullName evidence="3">DNA-directed DNA polymerase</fullName>
    </recommendedName>
</protein>
<comment type="caution">
    <text evidence="1">The sequence shown here is derived from an EMBL/GenBank/DDBJ whole genome shotgun (WGS) entry which is preliminary data.</text>
</comment>
<gene>
    <name evidence="1" type="ORF">R7226_26640</name>
</gene>
<reference evidence="1 2" key="2">
    <citation type="submission" date="2023-10" db="EMBL/GenBank/DDBJ databases">
        <authorList>
            <person name="Han X.F."/>
        </authorList>
    </citation>
    <scope>NUCLEOTIDE SEQUENCE [LARGE SCALE GENOMIC DNA]</scope>
    <source>
        <strain evidence="1 2">KCTC 39840</strain>
    </source>
</reference>
<accession>A0ABU4HXB1</accession>
<dbReference type="Proteomes" id="UP001284601">
    <property type="component" value="Unassembled WGS sequence"/>
</dbReference>
<organism evidence="1 2">
    <name type="scientific">Conexibacter stalactiti</name>
    <dbReference type="NCBI Taxonomy" id="1940611"/>
    <lineage>
        <taxon>Bacteria</taxon>
        <taxon>Bacillati</taxon>
        <taxon>Actinomycetota</taxon>
        <taxon>Thermoleophilia</taxon>
        <taxon>Solirubrobacterales</taxon>
        <taxon>Conexibacteraceae</taxon>
        <taxon>Conexibacter</taxon>
    </lineage>
</organism>
<dbReference type="InterPro" id="IPR027417">
    <property type="entry name" value="P-loop_NTPase"/>
</dbReference>